<dbReference type="Proteomes" id="UP000006334">
    <property type="component" value="Unassembled WGS sequence"/>
</dbReference>
<dbReference type="RefSeq" id="WP_008843308.1">
    <property type="nucleotide sequence ID" value="NZ_BAEN01000021.1"/>
</dbReference>
<evidence type="ECO:0000313" key="2">
    <source>
        <dbReference type="EMBL" id="GAC13491.1"/>
    </source>
</evidence>
<proteinExistence type="predicted"/>
<keyword evidence="1" id="KW-0472">Membrane</keyword>
<protein>
    <recommendedName>
        <fullName evidence="4">DUF1499 domain-containing protein</fullName>
    </recommendedName>
</protein>
<dbReference type="Pfam" id="PF07386">
    <property type="entry name" value="DUF1499"/>
    <property type="match status" value="1"/>
</dbReference>
<evidence type="ECO:0000256" key="1">
    <source>
        <dbReference type="SAM" id="Phobius"/>
    </source>
</evidence>
<keyword evidence="1" id="KW-0812">Transmembrane</keyword>
<name>K6XP89_9ALTE</name>
<feature type="transmembrane region" description="Helical" evidence="1">
    <location>
        <begin position="39"/>
        <end position="57"/>
    </location>
</feature>
<keyword evidence="1" id="KW-1133">Transmembrane helix</keyword>
<keyword evidence="3" id="KW-1185">Reference proteome</keyword>
<dbReference type="EMBL" id="BAEN01000021">
    <property type="protein sequence ID" value="GAC13491.1"/>
    <property type="molecule type" value="Genomic_DNA"/>
</dbReference>
<gene>
    <name evidence="2" type="ORF">GLIP_0846</name>
</gene>
<comment type="caution">
    <text evidence="2">The sequence shown here is derived from an EMBL/GenBank/DDBJ whole genome shotgun (WGS) entry which is preliminary data.</text>
</comment>
<organism evidence="2 3">
    <name type="scientific">Aliiglaciecola lipolytica E3</name>
    <dbReference type="NCBI Taxonomy" id="1127673"/>
    <lineage>
        <taxon>Bacteria</taxon>
        <taxon>Pseudomonadati</taxon>
        <taxon>Pseudomonadota</taxon>
        <taxon>Gammaproteobacteria</taxon>
        <taxon>Alteromonadales</taxon>
        <taxon>Alteromonadaceae</taxon>
        <taxon>Aliiglaciecola</taxon>
    </lineage>
</organism>
<dbReference type="AlphaFoldDB" id="K6XP89"/>
<dbReference type="STRING" id="1127673.GLIP_0846"/>
<feature type="transmembrane region" description="Helical" evidence="1">
    <location>
        <begin position="64"/>
        <end position="86"/>
    </location>
</feature>
<dbReference type="InterPro" id="IPR010865">
    <property type="entry name" value="DUF1499"/>
</dbReference>
<evidence type="ECO:0000313" key="3">
    <source>
        <dbReference type="Proteomes" id="UP000006334"/>
    </source>
</evidence>
<dbReference type="OrthoDB" id="1523552at2"/>
<dbReference type="eggNOG" id="COG4446">
    <property type="taxonomic scope" value="Bacteria"/>
</dbReference>
<sequence>MKVLISLFSLIAILMVALPGPLYKFEIMSLGVAFTTMRWGVYVGIAALVLILIQLIFARKSMSWLGTGIAFVFAIVAVAFPLSMMMKGKSVPAIHDISTDLSTPPQFEAIVPLRIDAPNPSEYAGPETAVEQRRAYPGLTTKQYSQNQNQVFDAALVSANTLGWDIVNSDKTRGIIEATDTTQWFGFKDDVVIRIRQNGQLTDVDMRSKSRVGRSDLGKNADRINTFFADLDTNLITKD</sequence>
<accession>K6XP89</accession>
<reference evidence="2 3" key="1">
    <citation type="journal article" date="2017" name="Antonie Van Leeuwenhoek">
        <title>Rhizobium rhizosphaerae sp. nov., a novel species isolated from rice rhizosphere.</title>
        <authorList>
            <person name="Zhao J.J."/>
            <person name="Zhang J."/>
            <person name="Zhang R.J."/>
            <person name="Zhang C.W."/>
            <person name="Yin H.Q."/>
            <person name="Zhang X.X."/>
        </authorList>
    </citation>
    <scope>NUCLEOTIDE SEQUENCE [LARGE SCALE GENOMIC DNA]</scope>
    <source>
        <strain evidence="2 3">E3</strain>
    </source>
</reference>
<evidence type="ECO:0008006" key="4">
    <source>
        <dbReference type="Google" id="ProtNLM"/>
    </source>
</evidence>